<keyword evidence="5" id="KW-1185">Reference proteome</keyword>
<dbReference type="PANTHER" id="PTHR10366:SF564">
    <property type="entry name" value="STEROL-4-ALPHA-CARBOXYLATE 3-DEHYDROGENASE, DECARBOXYLATING"/>
    <property type="match status" value="1"/>
</dbReference>
<organism evidence="4 5">
    <name type="scientific">Rhodotorula paludigena</name>
    <dbReference type="NCBI Taxonomy" id="86838"/>
    <lineage>
        <taxon>Eukaryota</taxon>
        <taxon>Fungi</taxon>
        <taxon>Dikarya</taxon>
        <taxon>Basidiomycota</taxon>
        <taxon>Pucciniomycotina</taxon>
        <taxon>Microbotryomycetes</taxon>
        <taxon>Sporidiobolales</taxon>
        <taxon>Sporidiobolaceae</taxon>
        <taxon>Rhodotorula</taxon>
    </lineage>
</organism>
<sequence length="357" mass="39277">MANSTQPRPLVVVTGISGYLGASVAHAFLRSSSYRVRGTVRKPSQAAAWRAHFPEYFRDEGGEGGEDGRLEVVLVEDMGVEGAFDEAVRGAEVVVHTASPFTFGKPWSRLLGPAVQGTLNVLRSAHRAGTVQHVVLTSSFAALQDYHADQAPGGNADKVYTEDDSCPLSWQEAKETDDQLLVYVASKKFAEKAAWDFVEQEKPAFVLTTILPTYIIGRSEQPIDSVDSLSTSAAWIREFIDKNKLPIAPIQSMIDVSDCALAHLRAVERRSVSANKRYFVAAHAFTGSEGAHALHEAFPDKRGRIVQPGGEKGWDRRPAWSWDSSRAVKELGLEWKPFAQTMREAAEQVFEFETRAS</sequence>
<accession>A0AAV5GI58</accession>
<name>A0AAV5GI58_9BASI</name>
<dbReference type="InterPro" id="IPR013120">
    <property type="entry name" value="FAR_NAD-bd"/>
</dbReference>
<comment type="caution">
    <text evidence="4">The sequence shown here is derived from an EMBL/GenBank/DDBJ whole genome shotgun (WGS) entry which is preliminary data.</text>
</comment>
<feature type="domain" description="Thioester reductase (TE)" evidence="3">
    <location>
        <begin position="13"/>
        <end position="233"/>
    </location>
</feature>
<gene>
    <name evidence="4" type="ORF">Rhopal_002016-T1</name>
</gene>
<proteinExistence type="inferred from homology"/>
<dbReference type="Pfam" id="PF07993">
    <property type="entry name" value="NAD_binding_4"/>
    <property type="match status" value="1"/>
</dbReference>
<protein>
    <recommendedName>
        <fullName evidence="3">Thioester reductase (TE) domain-containing protein</fullName>
    </recommendedName>
</protein>
<dbReference type="InterPro" id="IPR050425">
    <property type="entry name" value="NAD(P)_dehydrat-like"/>
</dbReference>
<evidence type="ECO:0000256" key="2">
    <source>
        <dbReference type="ARBA" id="ARBA00023445"/>
    </source>
</evidence>
<dbReference type="Proteomes" id="UP001342314">
    <property type="component" value="Unassembled WGS sequence"/>
</dbReference>
<dbReference type="InterPro" id="IPR036291">
    <property type="entry name" value="NAD(P)-bd_dom_sf"/>
</dbReference>
<evidence type="ECO:0000313" key="5">
    <source>
        <dbReference type="Proteomes" id="UP001342314"/>
    </source>
</evidence>
<dbReference type="PANTHER" id="PTHR10366">
    <property type="entry name" value="NAD DEPENDENT EPIMERASE/DEHYDRATASE"/>
    <property type="match status" value="1"/>
</dbReference>
<evidence type="ECO:0000259" key="3">
    <source>
        <dbReference type="Pfam" id="PF07993"/>
    </source>
</evidence>
<comment type="similarity">
    <text evidence="2">Belongs to the NAD(P)-dependent epimerase/dehydratase family. Dihydroflavonol-4-reductase subfamily.</text>
</comment>
<dbReference type="GO" id="GO:0016616">
    <property type="term" value="F:oxidoreductase activity, acting on the CH-OH group of donors, NAD or NADP as acceptor"/>
    <property type="evidence" value="ECO:0007669"/>
    <property type="project" value="TreeGrafter"/>
</dbReference>
<keyword evidence="1" id="KW-0560">Oxidoreductase</keyword>
<dbReference type="AlphaFoldDB" id="A0AAV5GI58"/>
<dbReference type="Gene3D" id="3.40.50.720">
    <property type="entry name" value="NAD(P)-binding Rossmann-like Domain"/>
    <property type="match status" value="1"/>
</dbReference>
<evidence type="ECO:0000313" key="4">
    <source>
        <dbReference type="EMBL" id="GJN89042.1"/>
    </source>
</evidence>
<dbReference type="EMBL" id="BQKY01000004">
    <property type="protein sequence ID" value="GJN89042.1"/>
    <property type="molecule type" value="Genomic_DNA"/>
</dbReference>
<dbReference type="SUPFAM" id="SSF51735">
    <property type="entry name" value="NAD(P)-binding Rossmann-fold domains"/>
    <property type="match status" value="1"/>
</dbReference>
<reference evidence="4 5" key="1">
    <citation type="submission" date="2021-12" db="EMBL/GenBank/DDBJ databases">
        <title>High titer production of polyol ester of fatty acids by Rhodotorula paludigena BS15 towards product separation-free biomass refinery.</title>
        <authorList>
            <person name="Mano J."/>
            <person name="Ono H."/>
            <person name="Tanaka T."/>
            <person name="Naito K."/>
            <person name="Sushida H."/>
            <person name="Ike M."/>
            <person name="Tokuyasu K."/>
            <person name="Kitaoka M."/>
        </authorList>
    </citation>
    <scope>NUCLEOTIDE SEQUENCE [LARGE SCALE GENOMIC DNA]</scope>
    <source>
        <strain evidence="4 5">BS15</strain>
    </source>
</reference>
<evidence type="ECO:0000256" key="1">
    <source>
        <dbReference type="ARBA" id="ARBA00023002"/>
    </source>
</evidence>